<protein>
    <submittedName>
        <fullName evidence="2">Uncharacterized protein</fullName>
    </submittedName>
</protein>
<dbReference type="RefSeq" id="WP_012765867.1">
    <property type="nucleotide sequence ID" value="NC_012881.1"/>
</dbReference>
<dbReference type="KEGG" id="dsa:Desal_0274"/>
<gene>
    <name evidence="2" type="ordered locus">Desal_0274</name>
</gene>
<dbReference type="HOGENOM" id="CLU_3167178_0_0_7"/>
<sequence>MTQTASISSLDKKKFLKKAFKSFCGANEKRVKETENPPFPVPDKDRD</sequence>
<dbReference type="Proteomes" id="UP000002601">
    <property type="component" value="Chromosome"/>
</dbReference>
<accession>C6BW97</accession>
<organism evidence="2 3">
    <name type="scientific">Maridesulfovibrio salexigens (strain ATCC 14822 / DSM 2638 / NCIMB 8403 / VKM B-1763)</name>
    <name type="common">Desulfovibrio salexigens</name>
    <dbReference type="NCBI Taxonomy" id="526222"/>
    <lineage>
        <taxon>Bacteria</taxon>
        <taxon>Pseudomonadati</taxon>
        <taxon>Thermodesulfobacteriota</taxon>
        <taxon>Desulfovibrionia</taxon>
        <taxon>Desulfovibrionales</taxon>
        <taxon>Desulfovibrionaceae</taxon>
        <taxon>Maridesulfovibrio</taxon>
    </lineage>
</organism>
<dbReference type="AlphaFoldDB" id="C6BW97"/>
<dbReference type="STRING" id="526222.Desal_0274"/>
<evidence type="ECO:0000313" key="3">
    <source>
        <dbReference type="Proteomes" id="UP000002601"/>
    </source>
</evidence>
<evidence type="ECO:0000313" key="2">
    <source>
        <dbReference type="EMBL" id="ACS78341.1"/>
    </source>
</evidence>
<feature type="region of interest" description="Disordered" evidence="1">
    <location>
        <begin position="27"/>
        <end position="47"/>
    </location>
</feature>
<evidence type="ECO:0000256" key="1">
    <source>
        <dbReference type="SAM" id="MobiDB-lite"/>
    </source>
</evidence>
<reference evidence="2 3" key="1">
    <citation type="submission" date="2009-06" db="EMBL/GenBank/DDBJ databases">
        <title>Complete sequence of Desulfovibrio salexigens DSM 2638.</title>
        <authorList>
            <consortium name="US DOE Joint Genome Institute"/>
            <person name="Lucas S."/>
            <person name="Copeland A."/>
            <person name="Lapidus A."/>
            <person name="Glavina del Rio T."/>
            <person name="Tice H."/>
            <person name="Bruce D."/>
            <person name="Goodwin L."/>
            <person name="Pitluck S."/>
            <person name="Munk A.C."/>
            <person name="Brettin T."/>
            <person name="Detter J.C."/>
            <person name="Han C."/>
            <person name="Tapia R."/>
            <person name="Larimer F."/>
            <person name="Land M."/>
            <person name="Hauser L."/>
            <person name="Kyrpides N."/>
            <person name="Anderson I."/>
            <person name="Wall J.D."/>
            <person name="Arkin A.P."/>
            <person name="Dehal P."/>
            <person name="Chivian D."/>
            <person name="Giles B."/>
            <person name="Hazen T.C."/>
        </authorList>
    </citation>
    <scope>NUCLEOTIDE SEQUENCE [LARGE SCALE GENOMIC DNA]</scope>
    <source>
        <strain evidence="3">ATCC 14822 / DSM 2638 / NCIMB 8403 / VKM B-1763</strain>
    </source>
</reference>
<dbReference type="EMBL" id="CP001649">
    <property type="protein sequence ID" value="ACS78341.1"/>
    <property type="molecule type" value="Genomic_DNA"/>
</dbReference>
<proteinExistence type="predicted"/>
<keyword evidence="3" id="KW-1185">Reference proteome</keyword>
<name>C6BW97_MARSD</name>